<dbReference type="Pfam" id="PF00583">
    <property type="entry name" value="Acetyltransf_1"/>
    <property type="match status" value="1"/>
</dbReference>
<sequence>MPRSRSPTSSSRKKLSADLKWRVRRAGADDAALLSLVANAAFLDTYASALDGGDLLAHCLKNNSVATFDRWLVDDTSVVTLALVDPGGAPLGYSVLTAPDFPIDIQPGDVELRRIYTLRQTHGSGIGPALLEQARIDATRLGAVRMLLGVWEHNHRARAFYERQGFSIIGTREFVVGNEMHTDPVYGLEL</sequence>
<gene>
    <name evidence="4" type="ORF">H5J25_09385</name>
</gene>
<keyword evidence="1" id="KW-0808">Transferase</keyword>
<name>A0A974NXN5_9SPHN</name>
<protein>
    <submittedName>
        <fullName evidence="4">GNAT family N-acetyltransferase</fullName>
    </submittedName>
</protein>
<dbReference type="GO" id="GO:0016747">
    <property type="term" value="F:acyltransferase activity, transferring groups other than amino-acyl groups"/>
    <property type="evidence" value="ECO:0007669"/>
    <property type="project" value="InterPro"/>
</dbReference>
<keyword evidence="2" id="KW-0012">Acyltransferase</keyword>
<feature type="domain" description="N-acetyltransferase" evidence="3">
    <location>
        <begin position="40"/>
        <end position="189"/>
    </location>
</feature>
<evidence type="ECO:0000256" key="1">
    <source>
        <dbReference type="ARBA" id="ARBA00022679"/>
    </source>
</evidence>
<dbReference type="AlphaFoldDB" id="A0A974NXN5"/>
<evidence type="ECO:0000259" key="3">
    <source>
        <dbReference type="PROSITE" id="PS51186"/>
    </source>
</evidence>
<dbReference type="Proteomes" id="UP000595894">
    <property type="component" value="Chromosome"/>
</dbReference>
<accession>A0A974NXN5</accession>
<reference evidence="5" key="1">
    <citation type="submission" date="2020-09" db="EMBL/GenBank/DDBJ databases">
        <title>Sphingomonas sp., a new species isolated from pork steak.</title>
        <authorList>
            <person name="Heidler von Heilborn D."/>
        </authorList>
    </citation>
    <scope>NUCLEOTIDE SEQUENCE [LARGE SCALE GENOMIC DNA]</scope>
</reference>
<keyword evidence="5" id="KW-1185">Reference proteome</keyword>
<dbReference type="InterPro" id="IPR016181">
    <property type="entry name" value="Acyl_CoA_acyltransferase"/>
</dbReference>
<dbReference type="PANTHER" id="PTHR43877">
    <property type="entry name" value="AMINOALKYLPHOSPHONATE N-ACETYLTRANSFERASE-RELATED-RELATED"/>
    <property type="match status" value="1"/>
</dbReference>
<dbReference type="PROSITE" id="PS51186">
    <property type="entry name" value="GNAT"/>
    <property type="match status" value="1"/>
</dbReference>
<dbReference type="InterPro" id="IPR000182">
    <property type="entry name" value="GNAT_dom"/>
</dbReference>
<dbReference type="InterPro" id="IPR050832">
    <property type="entry name" value="Bact_Acetyltransf"/>
</dbReference>
<evidence type="ECO:0000313" key="5">
    <source>
        <dbReference type="Proteomes" id="UP000595894"/>
    </source>
</evidence>
<evidence type="ECO:0000256" key="2">
    <source>
        <dbReference type="ARBA" id="ARBA00023315"/>
    </source>
</evidence>
<dbReference type="KEGG" id="sari:H5J25_09385"/>
<dbReference type="EMBL" id="CP061035">
    <property type="protein sequence ID" value="QQV78944.1"/>
    <property type="molecule type" value="Genomic_DNA"/>
</dbReference>
<proteinExistence type="predicted"/>
<dbReference type="Gene3D" id="3.40.630.30">
    <property type="match status" value="1"/>
</dbReference>
<dbReference type="SUPFAM" id="SSF55729">
    <property type="entry name" value="Acyl-CoA N-acyltransferases (Nat)"/>
    <property type="match status" value="1"/>
</dbReference>
<evidence type="ECO:0000313" key="4">
    <source>
        <dbReference type="EMBL" id="QQV78944.1"/>
    </source>
</evidence>
<organism evidence="4 5">
    <name type="scientific">Sphingomonas aliaeris</name>
    <dbReference type="NCBI Taxonomy" id="2759526"/>
    <lineage>
        <taxon>Bacteria</taxon>
        <taxon>Pseudomonadati</taxon>
        <taxon>Pseudomonadota</taxon>
        <taxon>Alphaproteobacteria</taxon>
        <taxon>Sphingomonadales</taxon>
        <taxon>Sphingomonadaceae</taxon>
        <taxon>Sphingomonas</taxon>
    </lineage>
</organism>